<dbReference type="InterPro" id="IPR009075">
    <property type="entry name" value="AcylCo_DH/oxidase_C"/>
</dbReference>
<feature type="domain" description="Acyl-CoA dehydrogenase/oxidase C-terminal" evidence="6">
    <location>
        <begin position="228"/>
        <end position="376"/>
    </location>
</feature>
<dbReference type="Pfam" id="PF02770">
    <property type="entry name" value="Acyl-CoA_dh_M"/>
    <property type="match status" value="1"/>
</dbReference>
<evidence type="ECO:0000256" key="5">
    <source>
        <dbReference type="RuleBase" id="RU362125"/>
    </source>
</evidence>
<dbReference type="Gene3D" id="1.10.540.10">
    <property type="entry name" value="Acyl-CoA dehydrogenase/oxidase, N-terminal domain"/>
    <property type="match status" value="1"/>
</dbReference>
<comment type="cofactor">
    <cofactor evidence="1 5">
        <name>FAD</name>
        <dbReference type="ChEBI" id="CHEBI:57692"/>
    </cofactor>
</comment>
<keyword evidence="5" id="KW-0560">Oxidoreductase</keyword>
<feature type="domain" description="Acyl-CoA dehydrogenase/oxidase N-terminal" evidence="8">
    <location>
        <begin position="11"/>
        <end position="119"/>
    </location>
</feature>
<evidence type="ECO:0000256" key="4">
    <source>
        <dbReference type="ARBA" id="ARBA00022827"/>
    </source>
</evidence>
<dbReference type="InterPro" id="IPR037069">
    <property type="entry name" value="AcylCoA_DH/ox_N_sf"/>
</dbReference>
<accession>A0ABP6X2B3</accession>
<evidence type="ECO:0000256" key="3">
    <source>
        <dbReference type="ARBA" id="ARBA00022630"/>
    </source>
</evidence>
<organism evidence="9 10">
    <name type="scientific">Nonomuraea rosea</name>
    <dbReference type="NCBI Taxonomy" id="638574"/>
    <lineage>
        <taxon>Bacteria</taxon>
        <taxon>Bacillati</taxon>
        <taxon>Actinomycetota</taxon>
        <taxon>Actinomycetes</taxon>
        <taxon>Streptosporangiales</taxon>
        <taxon>Streptosporangiaceae</taxon>
        <taxon>Nonomuraea</taxon>
    </lineage>
</organism>
<dbReference type="Proteomes" id="UP001500630">
    <property type="component" value="Unassembled WGS sequence"/>
</dbReference>
<keyword evidence="4 5" id="KW-0274">FAD</keyword>
<dbReference type="InterPro" id="IPR013786">
    <property type="entry name" value="AcylCoA_DH/ox_N"/>
</dbReference>
<evidence type="ECO:0008006" key="11">
    <source>
        <dbReference type="Google" id="ProtNLM"/>
    </source>
</evidence>
<gene>
    <name evidence="9" type="ORF">GCM10022419_046260</name>
</gene>
<dbReference type="SUPFAM" id="SSF56645">
    <property type="entry name" value="Acyl-CoA dehydrogenase NM domain-like"/>
    <property type="match status" value="1"/>
</dbReference>
<comment type="caution">
    <text evidence="9">The sequence shown here is derived from an EMBL/GenBank/DDBJ whole genome shotgun (WGS) entry which is preliminary data.</text>
</comment>
<keyword evidence="3 5" id="KW-0285">Flavoprotein</keyword>
<evidence type="ECO:0000256" key="1">
    <source>
        <dbReference type="ARBA" id="ARBA00001974"/>
    </source>
</evidence>
<dbReference type="SUPFAM" id="SSF47203">
    <property type="entry name" value="Acyl-CoA dehydrogenase C-terminal domain-like"/>
    <property type="match status" value="1"/>
</dbReference>
<evidence type="ECO:0000313" key="9">
    <source>
        <dbReference type="EMBL" id="GAA3560366.1"/>
    </source>
</evidence>
<dbReference type="PANTHER" id="PTHR43884">
    <property type="entry name" value="ACYL-COA DEHYDROGENASE"/>
    <property type="match status" value="1"/>
</dbReference>
<dbReference type="Pfam" id="PF02771">
    <property type="entry name" value="Acyl-CoA_dh_N"/>
    <property type="match status" value="1"/>
</dbReference>
<evidence type="ECO:0000256" key="2">
    <source>
        <dbReference type="ARBA" id="ARBA00009347"/>
    </source>
</evidence>
<protein>
    <recommendedName>
        <fullName evidence="11">Acyl-CoA dehydrogenase</fullName>
    </recommendedName>
</protein>
<dbReference type="InterPro" id="IPR046373">
    <property type="entry name" value="Acyl-CoA_Oxase/DH_mid-dom_sf"/>
</dbReference>
<feature type="domain" description="Acyl-CoA oxidase/dehydrogenase middle" evidence="7">
    <location>
        <begin position="125"/>
        <end position="215"/>
    </location>
</feature>
<dbReference type="RefSeq" id="WP_345564659.1">
    <property type="nucleotide sequence ID" value="NZ_BAABDQ010000009.1"/>
</dbReference>
<dbReference type="InterPro" id="IPR036250">
    <property type="entry name" value="AcylCo_DH-like_C"/>
</dbReference>
<evidence type="ECO:0000313" key="10">
    <source>
        <dbReference type="Proteomes" id="UP001500630"/>
    </source>
</evidence>
<dbReference type="Pfam" id="PF00441">
    <property type="entry name" value="Acyl-CoA_dh_1"/>
    <property type="match status" value="1"/>
</dbReference>
<name>A0ABP6X2B3_9ACTN</name>
<keyword evidence="10" id="KW-1185">Reference proteome</keyword>
<dbReference type="InterPro" id="IPR006091">
    <property type="entry name" value="Acyl-CoA_Oxase/DH_mid-dom"/>
</dbReference>
<dbReference type="EMBL" id="BAABDQ010000009">
    <property type="protein sequence ID" value="GAA3560366.1"/>
    <property type="molecule type" value="Genomic_DNA"/>
</dbReference>
<dbReference type="PANTHER" id="PTHR43884:SF12">
    <property type="entry name" value="ISOVALERYL-COA DEHYDROGENASE, MITOCHONDRIAL-RELATED"/>
    <property type="match status" value="1"/>
</dbReference>
<evidence type="ECO:0000259" key="7">
    <source>
        <dbReference type="Pfam" id="PF02770"/>
    </source>
</evidence>
<sequence length="543" mass="57834">MTSGLDLSTLELMLEALSDFMTDALPEERQLALDRDDVCPEDTVRRMCGDDLGVQLAFVPEEYDGMGGGAFDSYRICERLARLDLGVATSVFATFLGSDPILFGGTEEQKERWLGRIAKEGILFAYGATEPEAGSDLGALRTTARPVEGGYRINGRKQWISNGSIADACSVLALTPGGPSWFVLERGTEGFTAAPPEDKHGIRLSNTAALYFDDVFVPSESLVGLAEGNGLTQAQNVFGYTRLMVAAFGLGGGWEAVDRAIRYSADRVQGGAPLAAKQGYTHKLIVPHVVRLEAARAFVEECATRIDAGEGSLNTEGAIAKYLASEFGNAAAEAAIQAHGGYGYTKAYLVEKIKRDVRITTIYEGTSEILEMTIARDRWQQHLKTRGAYFTDAAAPLAALPAETGAATAALALQSLAVILEACRAGRLTRNQHVLLRLGELIAYGEAAGSLARRAAAALDGTLPGKADHRFGPAALAAISRVFAREAAMKITEEGARWVLGALPPDSVPALGRLRAQDARAAQHGLLPDMDLIADVLYGRAGL</sequence>
<dbReference type="Gene3D" id="2.40.110.10">
    <property type="entry name" value="Butyryl-CoA Dehydrogenase, subunit A, domain 2"/>
    <property type="match status" value="1"/>
</dbReference>
<reference evidence="10" key="1">
    <citation type="journal article" date="2019" name="Int. J. Syst. Evol. Microbiol.">
        <title>The Global Catalogue of Microorganisms (GCM) 10K type strain sequencing project: providing services to taxonomists for standard genome sequencing and annotation.</title>
        <authorList>
            <consortium name="The Broad Institute Genomics Platform"/>
            <consortium name="The Broad Institute Genome Sequencing Center for Infectious Disease"/>
            <person name="Wu L."/>
            <person name="Ma J."/>
        </authorList>
    </citation>
    <scope>NUCLEOTIDE SEQUENCE [LARGE SCALE GENOMIC DNA]</scope>
    <source>
        <strain evidence="10">JCM 17326</strain>
    </source>
</reference>
<proteinExistence type="inferred from homology"/>
<evidence type="ECO:0000259" key="6">
    <source>
        <dbReference type="Pfam" id="PF00441"/>
    </source>
</evidence>
<dbReference type="Gene3D" id="1.20.140.10">
    <property type="entry name" value="Butyryl-CoA Dehydrogenase, subunit A, domain 3"/>
    <property type="match status" value="1"/>
</dbReference>
<dbReference type="InterPro" id="IPR009100">
    <property type="entry name" value="AcylCoA_DH/oxidase_NM_dom_sf"/>
</dbReference>
<comment type="similarity">
    <text evidence="2 5">Belongs to the acyl-CoA dehydrogenase family.</text>
</comment>
<evidence type="ECO:0000259" key="8">
    <source>
        <dbReference type="Pfam" id="PF02771"/>
    </source>
</evidence>